<dbReference type="HOGENOM" id="CLU_1336361_0_0_11"/>
<dbReference type="PATRIC" id="fig|1415166.3.peg.6282"/>
<dbReference type="Proteomes" id="UP000019150">
    <property type="component" value="Chromosome"/>
</dbReference>
<evidence type="ECO:0000313" key="3">
    <source>
        <dbReference type="Proteomes" id="UP000019150"/>
    </source>
</evidence>
<dbReference type="KEGG" id="nno:NONO_c61070"/>
<evidence type="ECO:0000256" key="1">
    <source>
        <dbReference type="SAM" id="MobiDB-lite"/>
    </source>
</evidence>
<dbReference type="STRING" id="1415166.NONO_c61070"/>
<reference evidence="2 3" key="1">
    <citation type="journal article" date="2014" name="Appl. Environ. Microbiol.">
        <title>Insights into the Microbial Degradation of Rubber and Gutta-Percha by Analysis of the Complete Genome of Nocardia nova SH22a.</title>
        <authorList>
            <person name="Luo Q."/>
            <person name="Hiessl S."/>
            <person name="Poehlein A."/>
            <person name="Daniel R."/>
            <person name="Steinbuchel A."/>
        </authorList>
    </citation>
    <scope>NUCLEOTIDE SEQUENCE [LARGE SCALE GENOMIC DNA]</scope>
    <source>
        <strain evidence="2">SH22a</strain>
    </source>
</reference>
<proteinExistence type="predicted"/>
<dbReference type="EMBL" id="CP006850">
    <property type="protein sequence ID" value="AHH20883.1"/>
    <property type="molecule type" value="Genomic_DNA"/>
</dbReference>
<name>W5TPP7_9NOCA</name>
<accession>W5TPP7</accession>
<dbReference type="AlphaFoldDB" id="W5TPP7"/>
<keyword evidence="3" id="KW-1185">Reference proteome</keyword>
<evidence type="ECO:0000313" key="2">
    <source>
        <dbReference type="EMBL" id="AHH20883.1"/>
    </source>
</evidence>
<protein>
    <submittedName>
        <fullName evidence="2">Uncharacterized protein</fullName>
    </submittedName>
</protein>
<sequence length="205" mass="22619">MAKTVANRIPAETSLTSADSAPAAERNLAPAQWEIDARRSGWLPALFSEWHDDTDYLLARLRRALGTARDTAAPYRTGEFADRNLADSIELELLRGKIDNLILELRPYGRAGEEMLAVLRQVAPALTWVQSAGGLLGVALGTAAERDVDTIAAHLRLREDMDRGARIADYRYWVGMHEGWKVTVTGPKHPPVMHDAVTHASERDA</sequence>
<feature type="region of interest" description="Disordered" evidence="1">
    <location>
        <begin position="1"/>
        <end position="23"/>
    </location>
</feature>
<organism evidence="2 3">
    <name type="scientific">Nocardia nova SH22a</name>
    <dbReference type="NCBI Taxonomy" id="1415166"/>
    <lineage>
        <taxon>Bacteria</taxon>
        <taxon>Bacillati</taxon>
        <taxon>Actinomycetota</taxon>
        <taxon>Actinomycetes</taxon>
        <taxon>Mycobacteriales</taxon>
        <taxon>Nocardiaceae</taxon>
        <taxon>Nocardia</taxon>
    </lineage>
</organism>
<dbReference type="RefSeq" id="WP_158436390.1">
    <property type="nucleotide sequence ID" value="NZ_CP006850.1"/>
</dbReference>
<gene>
    <name evidence="2" type="ORF">NONO_c61070</name>
</gene>